<accession>A0A7X5UVR0</accession>
<evidence type="ECO:0000313" key="4">
    <source>
        <dbReference type="Proteomes" id="UP000564677"/>
    </source>
</evidence>
<sequence>MEQLNEFHREFLAEVQGEADAQGLITTEAFLEKMGEILDEAGELSSFAQCYHEGVFKQKPVQVDGFGWDADDEEGVLSLVISDFHRHAEPGSIMKAEANRLLARVVQFVMASLDAGYREGLEESSQAFALADLIRRCWKKITKIKLILVTNRIYKSRTDAQSVGRIGEIPVTSNVWDLGRIQRFIEAGQTREDLVIDFAEDFGEAIPVLRASFDGAPLESYIAVIPGTQLAAIYDRWGARLLEANVRSFLQARGKVNGGIRDTIRKDPAMFFSYNNGLTTTAESVEVASIGEGLFLMSASNFQIVNGGQTTASIHAARKLAAEQLKDVYVQMKLTVVPPEHSETVVPNISQFANSQNKVNAADFFANHPFHIRMEEYSRRMLAPAGENGYREHKWFYERARGQFADERGRRTPAERKSFDAIFPKSQFFTKTDLAKFENSYRCKPHIVSYGAQKNFAELARAIGEEWGKNDGAAFDEAWFQRLIAKAIIFRHLERIIPAQTWYTGGYRANIVTYAIAKVVHDADARGRVPDLDAVWRLQRVPAALEQALLAAAEAANEVITNPPPGVRNMSEWAKKQACWARLASCSVAYDASFETVTIERDALRAVDRDTRVAKRQLNGIEAQREVVNQGGEYWSQLLAFGKSIGKLAPKEAGILQACTLLPRRVPTEKQCLAAVAIADRLEQYYDAVA</sequence>
<dbReference type="Pfam" id="PF22879">
    <property type="entry name" value="AIPR_N"/>
    <property type="match status" value="1"/>
</dbReference>
<comment type="caution">
    <text evidence="3">The sequence shown here is derived from an EMBL/GenBank/DDBJ whole genome shotgun (WGS) entry which is preliminary data.</text>
</comment>
<dbReference type="RefSeq" id="WP_167297733.1">
    <property type="nucleotide sequence ID" value="NZ_JAASQV010000001.1"/>
</dbReference>
<evidence type="ECO:0008006" key="5">
    <source>
        <dbReference type="Google" id="ProtNLM"/>
    </source>
</evidence>
<evidence type="ECO:0000313" key="3">
    <source>
        <dbReference type="EMBL" id="NIJ63142.1"/>
    </source>
</evidence>
<dbReference type="EMBL" id="JAASQV010000001">
    <property type="protein sequence ID" value="NIJ63142.1"/>
    <property type="molecule type" value="Genomic_DNA"/>
</dbReference>
<proteinExistence type="predicted"/>
<evidence type="ECO:0000259" key="2">
    <source>
        <dbReference type="Pfam" id="PF22879"/>
    </source>
</evidence>
<dbReference type="Pfam" id="PF10592">
    <property type="entry name" value="AIPR"/>
    <property type="match status" value="1"/>
</dbReference>
<dbReference type="InterPro" id="IPR018891">
    <property type="entry name" value="AIPR_C"/>
</dbReference>
<gene>
    <name evidence="3" type="ORF">FHR20_000073</name>
</gene>
<reference evidence="3 4" key="1">
    <citation type="submission" date="2020-03" db="EMBL/GenBank/DDBJ databases">
        <title>Genomic Encyclopedia of Type Strains, Phase IV (KMG-IV): sequencing the most valuable type-strain genomes for metagenomic binning, comparative biology and taxonomic classification.</title>
        <authorList>
            <person name="Goeker M."/>
        </authorList>
    </citation>
    <scope>NUCLEOTIDE SEQUENCE [LARGE SCALE GENOMIC DNA]</scope>
    <source>
        <strain evidence="3 4">DSM 4733</strain>
    </source>
</reference>
<feature type="domain" description="Abortive phage infection protein C-terminal" evidence="1">
    <location>
        <begin position="242"/>
        <end position="564"/>
    </location>
</feature>
<keyword evidence="4" id="KW-1185">Reference proteome</keyword>
<feature type="domain" description="Abortive infection phage resistance protein N-terminal" evidence="2">
    <location>
        <begin position="30"/>
        <end position="183"/>
    </location>
</feature>
<dbReference type="AlphaFoldDB" id="A0A7X5UVR0"/>
<organism evidence="3 4">
    <name type="scientific">Sphingomonas leidyi</name>
    <dbReference type="NCBI Taxonomy" id="68569"/>
    <lineage>
        <taxon>Bacteria</taxon>
        <taxon>Pseudomonadati</taxon>
        <taxon>Pseudomonadota</taxon>
        <taxon>Alphaproteobacteria</taxon>
        <taxon>Sphingomonadales</taxon>
        <taxon>Sphingomonadaceae</taxon>
        <taxon>Sphingomonas</taxon>
    </lineage>
</organism>
<dbReference type="Proteomes" id="UP000564677">
    <property type="component" value="Unassembled WGS sequence"/>
</dbReference>
<evidence type="ECO:0000259" key="1">
    <source>
        <dbReference type="Pfam" id="PF10592"/>
    </source>
</evidence>
<name>A0A7X5UVR0_9SPHN</name>
<protein>
    <recommendedName>
        <fullName evidence="5">AIPR protein</fullName>
    </recommendedName>
</protein>
<dbReference type="InterPro" id="IPR055101">
    <property type="entry name" value="AIPR_N"/>
</dbReference>